<dbReference type="SMART" id="SM01263">
    <property type="entry name" value="Leuk-A4-hydro_C"/>
    <property type="match status" value="1"/>
</dbReference>
<dbReference type="RefSeq" id="XP_020014823.1">
    <property type="nucleotide sequence ID" value="XM_020159234.1"/>
</dbReference>
<dbReference type="PANTHER" id="PTHR46627">
    <property type="entry name" value="AMINOPEPTIDASE O"/>
    <property type="match status" value="1"/>
</dbReference>
<dbReference type="OrthoDB" id="9644122at2759"/>
<keyword evidence="4" id="KW-0479">Metal-binding</keyword>
<dbReference type="InterPro" id="IPR033577">
    <property type="entry name" value="AOPep"/>
</dbReference>
<dbReference type="GO" id="GO:0008270">
    <property type="term" value="F:zinc ion binding"/>
    <property type="evidence" value="ECO:0007669"/>
    <property type="project" value="InterPro"/>
</dbReference>
<dbReference type="SUPFAM" id="SSF48371">
    <property type="entry name" value="ARM repeat"/>
    <property type="match status" value="1"/>
</dbReference>
<evidence type="ECO:0000256" key="2">
    <source>
        <dbReference type="ARBA" id="ARBA00010136"/>
    </source>
</evidence>
<dbReference type="InterPro" id="IPR016024">
    <property type="entry name" value="ARM-type_fold"/>
</dbReference>
<proteinExistence type="inferred from homology"/>
<evidence type="ECO:0000313" key="9">
    <source>
        <dbReference type="RefSeq" id="XP_020014823.1"/>
    </source>
</evidence>
<evidence type="ECO:0000259" key="8">
    <source>
        <dbReference type="SMART" id="SM01263"/>
    </source>
</evidence>
<keyword evidence="5" id="KW-0378">Hydrolase</keyword>
<gene>
    <name evidence="9" type="primary">LOC109683417</name>
</gene>
<sequence>MQEMWQEAGTFLPGRQTSYLPKHRISVGYFVQVGKTELLPDQLVLLLEHLLEEKTLRPRTLQSLQRTYCLHEQDAERNKKEPMNEWELVRHRWCELIIKHKFTEAYEQVERFLQEDQAMGVYLYGELMVSEDARQQQLARRCFELAKEQMDRFSAQVVAEMLF</sequence>
<name>A0A8B7U502_CASCN</name>
<evidence type="ECO:0000256" key="3">
    <source>
        <dbReference type="ARBA" id="ARBA00022670"/>
    </source>
</evidence>
<dbReference type="GO" id="GO:0070006">
    <property type="term" value="F:metalloaminopeptidase activity"/>
    <property type="evidence" value="ECO:0007669"/>
    <property type="project" value="InterPro"/>
</dbReference>
<dbReference type="InterPro" id="IPR015211">
    <property type="entry name" value="Peptidase_M1_C"/>
</dbReference>
<feature type="domain" description="Peptidase M1 leukotriene A4 hydrolase/aminopeptidase C-terminal" evidence="8">
    <location>
        <begin position="17"/>
        <end position="162"/>
    </location>
</feature>
<comment type="similarity">
    <text evidence="2">Belongs to the peptidase M1 family.</text>
</comment>
<dbReference type="GO" id="GO:0005730">
    <property type="term" value="C:nucleolus"/>
    <property type="evidence" value="ECO:0007669"/>
    <property type="project" value="InterPro"/>
</dbReference>
<keyword evidence="6" id="KW-0862">Zinc</keyword>
<accession>A0A8B7U502</accession>
<dbReference type="GO" id="GO:0006508">
    <property type="term" value="P:proteolysis"/>
    <property type="evidence" value="ECO:0007669"/>
    <property type="project" value="UniProtKB-KW"/>
</dbReference>
<organism evidence="9">
    <name type="scientific">Castor canadensis</name>
    <name type="common">American beaver</name>
    <dbReference type="NCBI Taxonomy" id="51338"/>
    <lineage>
        <taxon>Eukaryota</taxon>
        <taxon>Metazoa</taxon>
        <taxon>Chordata</taxon>
        <taxon>Craniata</taxon>
        <taxon>Vertebrata</taxon>
        <taxon>Euteleostomi</taxon>
        <taxon>Mammalia</taxon>
        <taxon>Eutheria</taxon>
        <taxon>Euarchontoglires</taxon>
        <taxon>Glires</taxon>
        <taxon>Rodentia</taxon>
        <taxon>Castorimorpha</taxon>
        <taxon>Castoridae</taxon>
        <taxon>Castor</taxon>
    </lineage>
</organism>
<evidence type="ECO:0000256" key="1">
    <source>
        <dbReference type="ARBA" id="ARBA00001947"/>
    </source>
</evidence>
<dbReference type="Gene3D" id="1.25.40.320">
    <property type="entry name" value="Peptidase M1, leukotriene A4 hydrolase/aminopeptidase C-terminal domain"/>
    <property type="match status" value="1"/>
</dbReference>
<comment type="cofactor">
    <cofactor evidence="1">
        <name>Zn(2+)</name>
        <dbReference type="ChEBI" id="CHEBI:29105"/>
    </cofactor>
</comment>
<keyword evidence="3" id="KW-0645">Protease</keyword>
<dbReference type="PANTHER" id="PTHR46627:SF1">
    <property type="entry name" value="AMINOPEPTIDASE O"/>
    <property type="match status" value="1"/>
</dbReference>
<evidence type="ECO:0000256" key="5">
    <source>
        <dbReference type="ARBA" id="ARBA00022801"/>
    </source>
</evidence>
<protein>
    <submittedName>
        <fullName evidence="9">Aminopeptidase O-like isoform X2</fullName>
    </submittedName>
</protein>
<evidence type="ECO:0000256" key="6">
    <source>
        <dbReference type="ARBA" id="ARBA00022833"/>
    </source>
</evidence>
<keyword evidence="7" id="KW-0482">Metalloprotease</keyword>
<dbReference type="Pfam" id="PF09127">
    <property type="entry name" value="Leuk-A4-hydro_C"/>
    <property type="match status" value="1"/>
</dbReference>
<dbReference type="InterPro" id="IPR038502">
    <property type="entry name" value="M1_LTA-4_hydro/amino_C_sf"/>
</dbReference>
<evidence type="ECO:0000256" key="4">
    <source>
        <dbReference type="ARBA" id="ARBA00022723"/>
    </source>
</evidence>
<evidence type="ECO:0000256" key="7">
    <source>
        <dbReference type="ARBA" id="ARBA00023049"/>
    </source>
</evidence>
<reference evidence="9" key="1">
    <citation type="submission" date="2025-08" db="UniProtKB">
        <authorList>
            <consortium name="RefSeq"/>
        </authorList>
    </citation>
    <scope>IDENTIFICATION</scope>
    <source>
        <tissue evidence="9">Leukocyte</tissue>
    </source>
</reference>
<dbReference type="AlphaFoldDB" id="A0A8B7U502"/>